<sequence length="571" mass="62152">MQDRRIVRGALMSGTPIEIVGEDRFDRAVGARADVDRPRSRGVQPSAPIGAGEPEDAEAGAEALLGVRALVENEVAQSAGRRPDRGSVLSDARDGPAGVAPMAGGHVLRHGGVFVITAHALMRGDPLALVEDLYGAGSEPHLDLGAHKAMRDAVVMLLHLDVVIEADAADPPFGEYVGARRQWLERRPIDLLKQPAARHAEPPDRPLLVEPGEQLADRRIDLGQAVEGAMTQAAEQPALDDQDGLLDLGLVARLARPGRQYGGAVMRRHLRIGPIDLRVVQARLDDRDLGVVRHQQRRYAADRREGANMSADPVGEPLRPRRLRVGKARGAEHGDEDLRHSALTGETIDHHRHAVAGIVDEQLVAGCVRLAHRHRQAALPGAVKLTEARVPVSVGFGGDVLLPQDRQRHVLALELAVHGRPIRFGDAAVTLPVAIAGLGEQAEFQGRVRELVGQRPGQTRGLEPPDRQPHRRGRRSYPSRNLAARQTGRLHPDHIAHTAHRKPLRRHPGSPFAKPKGLTYGSQKRPRHPGDIIPEWWATSSRNGWATSNRNGGRDHLGMLGDIERNPQTKD</sequence>
<dbReference type="EMBL" id="BEZZ01012174">
    <property type="protein sequence ID" value="GCC39366.1"/>
    <property type="molecule type" value="Genomic_DNA"/>
</dbReference>
<dbReference type="AlphaFoldDB" id="A0A401T9L9"/>
<proteinExistence type="predicted"/>
<evidence type="ECO:0000313" key="3">
    <source>
        <dbReference type="Proteomes" id="UP000287033"/>
    </source>
</evidence>
<feature type="region of interest" description="Disordered" evidence="1">
    <location>
        <begin position="453"/>
        <end position="535"/>
    </location>
</feature>
<feature type="region of interest" description="Disordered" evidence="1">
    <location>
        <begin position="31"/>
        <end position="57"/>
    </location>
</feature>
<comment type="caution">
    <text evidence="2">The sequence shown here is derived from an EMBL/GenBank/DDBJ whole genome shotgun (WGS) entry which is preliminary data.</text>
</comment>
<gene>
    <name evidence="2" type="ORF">chiPu_0022861</name>
</gene>
<protein>
    <submittedName>
        <fullName evidence="2">Uncharacterized protein</fullName>
    </submittedName>
</protein>
<feature type="compositionally biased region" description="Basic residues" evidence="1">
    <location>
        <begin position="497"/>
        <end position="508"/>
    </location>
</feature>
<keyword evidence="3" id="KW-1185">Reference proteome</keyword>
<reference evidence="2 3" key="1">
    <citation type="journal article" date="2018" name="Nat. Ecol. Evol.">
        <title>Shark genomes provide insights into elasmobranch evolution and the origin of vertebrates.</title>
        <authorList>
            <person name="Hara Y"/>
            <person name="Yamaguchi K"/>
            <person name="Onimaru K"/>
            <person name="Kadota M"/>
            <person name="Koyanagi M"/>
            <person name="Keeley SD"/>
            <person name="Tatsumi K"/>
            <person name="Tanaka K"/>
            <person name="Motone F"/>
            <person name="Kageyama Y"/>
            <person name="Nozu R"/>
            <person name="Adachi N"/>
            <person name="Nishimura O"/>
            <person name="Nakagawa R"/>
            <person name="Tanegashima C"/>
            <person name="Kiyatake I"/>
            <person name="Matsumoto R"/>
            <person name="Murakumo K"/>
            <person name="Nishida K"/>
            <person name="Terakita A"/>
            <person name="Kuratani S"/>
            <person name="Sato K"/>
            <person name="Hyodo S Kuraku.S."/>
        </authorList>
    </citation>
    <scope>NUCLEOTIDE SEQUENCE [LARGE SCALE GENOMIC DNA]</scope>
</reference>
<organism evidence="2 3">
    <name type="scientific">Chiloscyllium punctatum</name>
    <name type="common">Brownbanded bambooshark</name>
    <name type="synonym">Hemiscyllium punctatum</name>
    <dbReference type="NCBI Taxonomy" id="137246"/>
    <lineage>
        <taxon>Eukaryota</taxon>
        <taxon>Metazoa</taxon>
        <taxon>Chordata</taxon>
        <taxon>Craniata</taxon>
        <taxon>Vertebrata</taxon>
        <taxon>Chondrichthyes</taxon>
        <taxon>Elasmobranchii</taxon>
        <taxon>Galeomorphii</taxon>
        <taxon>Galeoidea</taxon>
        <taxon>Orectolobiformes</taxon>
        <taxon>Hemiscylliidae</taxon>
        <taxon>Chiloscyllium</taxon>
    </lineage>
</organism>
<name>A0A401T9L9_CHIPU</name>
<feature type="region of interest" description="Disordered" evidence="1">
    <location>
        <begin position="547"/>
        <end position="571"/>
    </location>
</feature>
<feature type="compositionally biased region" description="Basic and acidic residues" evidence="1">
    <location>
        <begin position="552"/>
        <end position="571"/>
    </location>
</feature>
<accession>A0A401T9L9</accession>
<evidence type="ECO:0000313" key="2">
    <source>
        <dbReference type="EMBL" id="GCC39366.1"/>
    </source>
</evidence>
<evidence type="ECO:0000256" key="1">
    <source>
        <dbReference type="SAM" id="MobiDB-lite"/>
    </source>
</evidence>
<dbReference type="Proteomes" id="UP000287033">
    <property type="component" value="Unassembled WGS sequence"/>
</dbReference>